<organism evidence="2 3">
    <name type="scientific">Leptonema illini</name>
    <dbReference type="NCBI Taxonomy" id="183"/>
    <lineage>
        <taxon>Bacteria</taxon>
        <taxon>Pseudomonadati</taxon>
        <taxon>Spirochaetota</taxon>
        <taxon>Spirochaetia</taxon>
        <taxon>Leptospirales</taxon>
        <taxon>Leptospiraceae</taxon>
        <taxon>Leptonema</taxon>
    </lineage>
</organism>
<dbReference type="AlphaFoldDB" id="A0A833H3K3"/>
<dbReference type="PANTHER" id="PTHR43451">
    <property type="entry name" value="ACETYLTRANSFERASE (GNAT) FAMILY PROTEIN"/>
    <property type="match status" value="1"/>
</dbReference>
<gene>
    <name evidence="2" type="ORF">F9K24_06055</name>
</gene>
<dbReference type="InterPro" id="IPR000182">
    <property type="entry name" value="GNAT_dom"/>
</dbReference>
<dbReference type="SUPFAM" id="SSF55729">
    <property type="entry name" value="Acyl-CoA N-acyltransferases (Nat)"/>
    <property type="match status" value="1"/>
</dbReference>
<dbReference type="Proteomes" id="UP000460298">
    <property type="component" value="Unassembled WGS sequence"/>
</dbReference>
<protein>
    <submittedName>
        <fullName evidence="2">GNAT family N-acetyltransferase</fullName>
    </submittedName>
</protein>
<dbReference type="InterPro" id="IPR016181">
    <property type="entry name" value="Acyl_CoA_acyltransferase"/>
</dbReference>
<sequence length="193" mass="22030">MHWCCRLRATAPSHLQRNEFLPQRGRKTLLVTRIETTVIQIIDYTPALSGQIADLFHASIHRVACRDYTAEELAVWAPFPIDYDHWLERLNRKRPTVAVDSDKATVLGFAELDPDGHIDCFYVHPDHQRKGVGRALMRAIDKKAAGAGLHRLFAEVSITAKPFFLQMGFTVVRPNLAARGGMLLKNYIMERFY</sequence>
<accession>A0A833H3K3</accession>
<dbReference type="PROSITE" id="PS51186">
    <property type="entry name" value="GNAT"/>
    <property type="match status" value="1"/>
</dbReference>
<dbReference type="GO" id="GO:0016747">
    <property type="term" value="F:acyltransferase activity, transferring groups other than amino-acyl groups"/>
    <property type="evidence" value="ECO:0007669"/>
    <property type="project" value="InterPro"/>
</dbReference>
<keyword evidence="2" id="KW-0808">Transferase</keyword>
<feature type="domain" description="N-acetyltransferase" evidence="1">
    <location>
        <begin position="63"/>
        <end position="193"/>
    </location>
</feature>
<evidence type="ECO:0000313" key="3">
    <source>
        <dbReference type="Proteomes" id="UP000460298"/>
    </source>
</evidence>
<dbReference type="CDD" id="cd04301">
    <property type="entry name" value="NAT_SF"/>
    <property type="match status" value="1"/>
</dbReference>
<dbReference type="InterPro" id="IPR052564">
    <property type="entry name" value="N-acetyltrans/Recomb-assoc"/>
</dbReference>
<name>A0A833H3K3_9LEPT</name>
<evidence type="ECO:0000313" key="2">
    <source>
        <dbReference type="EMBL" id="KAB2934027.1"/>
    </source>
</evidence>
<reference evidence="2 3" key="1">
    <citation type="submission" date="2019-10" db="EMBL/GenBank/DDBJ databases">
        <title>Extracellular Electron Transfer in a Candidatus Methanoperedens spp. Enrichment Culture.</title>
        <authorList>
            <person name="Berger S."/>
            <person name="Rangel Shaw D."/>
            <person name="Berben T."/>
            <person name="In 'T Zandt M."/>
            <person name="Frank J."/>
            <person name="Reimann J."/>
            <person name="Jetten M.S.M."/>
            <person name="Welte C.U."/>
        </authorList>
    </citation>
    <scope>NUCLEOTIDE SEQUENCE [LARGE SCALE GENOMIC DNA]</scope>
    <source>
        <strain evidence="2">SB12</strain>
    </source>
</reference>
<dbReference type="EMBL" id="WBUI01000004">
    <property type="protein sequence ID" value="KAB2934027.1"/>
    <property type="molecule type" value="Genomic_DNA"/>
</dbReference>
<dbReference type="PANTHER" id="PTHR43451:SF1">
    <property type="entry name" value="ACETYLTRANSFERASE"/>
    <property type="match status" value="1"/>
</dbReference>
<comment type="caution">
    <text evidence="2">The sequence shown here is derived from an EMBL/GenBank/DDBJ whole genome shotgun (WGS) entry which is preliminary data.</text>
</comment>
<evidence type="ECO:0000259" key="1">
    <source>
        <dbReference type="PROSITE" id="PS51186"/>
    </source>
</evidence>
<dbReference type="Gene3D" id="3.40.630.30">
    <property type="match status" value="1"/>
</dbReference>
<proteinExistence type="predicted"/>
<dbReference type="Pfam" id="PF13673">
    <property type="entry name" value="Acetyltransf_10"/>
    <property type="match status" value="1"/>
</dbReference>